<evidence type="ECO:0000313" key="1">
    <source>
        <dbReference type="EMBL" id="CAB4161899.1"/>
    </source>
</evidence>
<reference evidence="1" key="1">
    <citation type="submission" date="2020-04" db="EMBL/GenBank/DDBJ databases">
        <authorList>
            <person name="Chiriac C."/>
            <person name="Salcher M."/>
            <person name="Ghai R."/>
            <person name="Kavagutti S V."/>
        </authorList>
    </citation>
    <scope>NUCLEOTIDE SEQUENCE</scope>
</reference>
<protein>
    <submittedName>
        <fullName evidence="1">Uncharacterized protein</fullName>
    </submittedName>
</protein>
<proteinExistence type="predicted"/>
<organism evidence="1">
    <name type="scientific">uncultured Caudovirales phage</name>
    <dbReference type="NCBI Taxonomy" id="2100421"/>
    <lineage>
        <taxon>Viruses</taxon>
        <taxon>Duplodnaviria</taxon>
        <taxon>Heunggongvirae</taxon>
        <taxon>Uroviricota</taxon>
        <taxon>Caudoviricetes</taxon>
        <taxon>Peduoviridae</taxon>
        <taxon>Maltschvirus</taxon>
        <taxon>Maltschvirus maltsch</taxon>
    </lineage>
</organism>
<gene>
    <name evidence="1" type="ORF">UFOVP777_10</name>
</gene>
<sequence>MSASNTPVGMRGELDLLGVGVDVVGLDKTTGNSWECNVAQRDGRAQSRFGFGTLARLSTTMFAGRNTPFAAQDPASVAGYTNVLASTYMVTKQGHEQLVTVCTLNAYSSDYQTDTNGTWTDTKGQFVQTLCLNVYDVTTDRRTELPFLFKTSDSCVANDASLLRTLPTYQTSSTRDAQRPLFLTPPSASLMLFEDTLYIVVPNVGVWYYRPVDPIAQWDNREGISRKYRTVNTSSWQTEGESSALQHMQLANGPFTQSYVYFTQSTWVNPTCSAVVGNRVVWGAGSSLYFSDPDQPNHIIAANFYNIASPYPISAMQGTRDLLTVFCGPQIFIYQPSYSDALQSGGRLIEISSASGPPSQNHTAKMGDAIVYVDTSGVNIVRGDQVTSMSEAIAPWFQYGAQIQNPSSSFKVANGVTTLSQAQPRARIDLQGQFNTCNITWHDFTGTLYITFADLTLVWRSDSGWSVWLYESDAIGSTVGITQNILKPWILAGNTRLFMVSGPHATQYMGEVTDSHLLVLEYGRGGSMDVTSAAQEDRRTPSGGWKKQVLAAGNGAVYFGRPIRMPDNWATIVQTTTEPTWLVPVYLDTPTGAAAFSIRADFDNTNWKFLLSGAGPGVVDFVIPNERMASAAGYIKAAMNATHQVRIFSGINASNIGNSLHIDFNGNDTGGWDFAPSLNIPNGEPALLMYLPMQRNTTTAANTVMDMGWDVTLADLDPFGVGAPVDAYAWYESKSYPQQSLANDALAQPIDWSIQTREAVAAGAQTKLRGTFMRVLSYGEATARKPLTWIYGPLNTLSSSDYRDYSGQRNDWLDDPAGLSDIAKIDSIRKRMKPLLLTQAINYKTGNTIAKWGSTGDPSKGNLLIDDPAVNTIATSEGVRGEQFSVLVHGSLCHPGEHVELQSIKGSYVVVGGRRRTGR</sequence>
<dbReference type="EMBL" id="LR796723">
    <property type="protein sequence ID" value="CAB4161899.1"/>
    <property type="molecule type" value="Genomic_DNA"/>
</dbReference>
<name>A0A6J5NRB7_9CAUD</name>
<accession>A0A6J5NRB7</accession>